<keyword evidence="2" id="KW-0813">Transport</keyword>
<dbReference type="GO" id="GO:0005765">
    <property type="term" value="C:lysosomal membrane"/>
    <property type="evidence" value="ECO:0007669"/>
    <property type="project" value="TreeGrafter"/>
</dbReference>
<dbReference type="GO" id="GO:0012505">
    <property type="term" value="C:endomembrane system"/>
    <property type="evidence" value="ECO:0007669"/>
    <property type="project" value="UniProtKB-SubCell"/>
</dbReference>
<evidence type="ECO:0000256" key="2">
    <source>
        <dbReference type="ARBA" id="ARBA00022448"/>
    </source>
</evidence>
<reference evidence="7 8" key="1">
    <citation type="submission" date="2023-10" db="EMBL/GenBank/DDBJ databases">
        <title>Genomes of two closely related lineages of the louse Polyplax serrata with different host specificities.</title>
        <authorList>
            <person name="Martinu J."/>
            <person name="Tarabai H."/>
            <person name="Stefka J."/>
            <person name="Hypsa V."/>
        </authorList>
    </citation>
    <scope>NUCLEOTIDE SEQUENCE [LARGE SCALE GENOMIC DNA]</scope>
    <source>
        <strain evidence="7">HR10_N</strain>
    </source>
</reference>
<evidence type="ECO:0008006" key="9">
    <source>
        <dbReference type="Google" id="ProtNLM"/>
    </source>
</evidence>
<dbReference type="EMBL" id="JAWJWE010000004">
    <property type="protein sequence ID" value="KAK6636718.1"/>
    <property type="molecule type" value="Genomic_DNA"/>
</dbReference>
<feature type="transmembrane region" description="Helical" evidence="6">
    <location>
        <begin position="325"/>
        <end position="347"/>
    </location>
</feature>
<feature type="transmembrane region" description="Helical" evidence="6">
    <location>
        <begin position="232"/>
        <end position="256"/>
    </location>
</feature>
<evidence type="ECO:0000313" key="7">
    <source>
        <dbReference type="EMBL" id="KAK6636718.1"/>
    </source>
</evidence>
<dbReference type="Proteomes" id="UP001372834">
    <property type="component" value="Unassembled WGS sequence"/>
</dbReference>
<feature type="transmembrane region" description="Helical" evidence="6">
    <location>
        <begin position="431"/>
        <end position="452"/>
    </location>
</feature>
<feature type="transmembrane region" description="Helical" evidence="6">
    <location>
        <begin position="127"/>
        <end position="145"/>
    </location>
</feature>
<evidence type="ECO:0000256" key="6">
    <source>
        <dbReference type="SAM" id="Phobius"/>
    </source>
</evidence>
<feature type="transmembrane region" description="Helical" evidence="6">
    <location>
        <begin position="98"/>
        <end position="120"/>
    </location>
</feature>
<dbReference type="AlphaFoldDB" id="A0AAN8S809"/>
<name>A0AAN8S809_POLSC</name>
<dbReference type="PANTHER" id="PTHR23510">
    <property type="entry name" value="INNER MEMBRANE TRANSPORT PROTEIN YAJR"/>
    <property type="match status" value="1"/>
</dbReference>
<feature type="transmembrane region" description="Helical" evidence="6">
    <location>
        <begin position="63"/>
        <end position="86"/>
    </location>
</feature>
<evidence type="ECO:0000313" key="8">
    <source>
        <dbReference type="Proteomes" id="UP001372834"/>
    </source>
</evidence>
<evidence type="ECO:0000256" key="1">
    <source>
        <dbReference type="ARBA" id="ARBA00004127"/>
    </source>
</evidence>
<dbReference type="CDD" id="cd17326">
    <property type="entry name" value="MFS_MFSD8"/>
    <property type="match status" value="1"/>
</dbReference>
<dbReference type="PANTHER" id="PTHR23510:SF3">
    <property type="entry name" value="MAJOR FACILITATOR SUPERFAMILY DOMAIN-CONTAINING PROTEIN 8"/>
    <property type="match status" value="1"/>
</dbReference>
<comment type="caution">
    <text evidence="7">The sequence shown here is derived from an EMBL/GenBank/DDBJ whole genome shotgun (WGS) entry which is preliminary data.</text>
</comment>
<protein>
    <recommendedName>
        <fullName evidence="9">Major facilitator superfamily (MFS) profile domain-containing protein</fullName>
    </recommendedName>
</protein>
<keyword evidence="5 6" id="KW-0472">Membrane</keyword>
<dbReference type="InterPro" id="IPR011701">
    <property type="entry name" value="MFS"/>
</dbReference>
<feature type="transmembrane region" description="Helical" evidence="6">
    <location>
        <begin position="359"/>
        <end position="379"/>
    </location>
</feature>
<dbReference type="Gene3D" id="1.20.1250.20">
    <property type="entry name" value="MFS general substrate transporter like domains"/>
    <property type="match status" value="1"/>
</dbReference>
<organism evidence="7 8">
    <name type="scientific">Polyplax serrata</name>
    <name type="common">Common mouse louse</name>
    <dbReference type="NCBI Taxonomy" id="468196"/>
    <lineage>
        <taxon>Eukaryota</taxon>
        <taxon>Metazoa</taxon>
        <taxon>Ecdysozoa</taxon>
        <taxon>Arthropoda</taxon>
        <taxon>Hexapoda</taxon>
        <taxon>Insecta</taxon>
        <taxon>Pterygota</taxon>
        <taxon>Neoptera</taxon>
        <taxon>Paraneoptera</taxon>
        <taxon>Psocodea</taxon>
        <taxon>Troctomorpha</taxon>
        <taxon>Phthiraptera</taxon>
        <taxon>Anoplura</taxon>
        <taxon>Polyplacidae</taxon>
        <taxon>Polyplax</taxon>
    </lineage>
</organism>
<feature type="transmembrane region" description="Helical" evidence="6">
    <location>
        <begin position="192"/>
        <end position="212"/>
    </location>
</feature>
<feature type="transmembrane region" description="Helical" evidence="6">
    <location>
        <begin position="464"/>
        <end position="487"/>
    </location>
</feature>
<proteinExistence type="predicted"/>
<evidence type="ECO:0000256" key="3">
    <source>
        <dbReference type="ARBA" id="ARBA00022692"/>
    </source>
</evidence>
<evidence type="ECO:0000256" key="4">
    <source>
        <dbReference type="ARBA" id="ARBA00022989"/>
    </source>
</evidence>
<comment type="subcellular location">
    <subcellularLocation>
        <location evidence="1">Endomembrane system</location>
        <topology evidence="1">Multi-pass membrane protein</topology>
    </subcellularLocation>
</comment>
<dbReference type="Pfam" id="PF07690">
    <property type="entry name" value="MFS_1"/>
    <property type="match status" value="1"/>
</dbReference>
<feature type="transmembrane region" description="Helical" evidence="6">
    <location>
        <begin position="157"/>
        <end position="180"/>
    </location>
</feature>
<gene>
    <name evidence="7" type="ORF">RUM43_010381</name>
</gene>
<dbReference type="GO" id="GO:0022857">
    <property type="term" value="F:transmembrane transporter activity"/>
    <property type="evidence" value="ECO:0007669"/>
    <property type="project" value="InterPro"/>
</dbReference>
<dbReference type="InterPro" id="IPR036259">
    <property type="entry name" value="MFS_trans_sf"/>
</dbReference>
<sequence length="544" mass="60454">MFWLSVHSISGAVFGHHLTGAGIAEPTVRRYGENAPIMVIENTSLIRDFETAQEKKERWKSIYVLYFSTFLMGLGFSTVLTGVWPYLDKLDPTAGKEFMGIIVAGHPLGQMLFAPLIGWWSNRSKSVLLPLQLCIAIFTISNVWYSLLQLNSGHRKYWMLFTRFLTGISSSNMAVCRSYIAAATTLSERTKSVSMIAFFQVLGFIIGPGIQAGLSPLGDGDKYLLSIIPLNMYTAAGWINVFLGILNFFLFLPCIFKQRKIAAKEAMIMQNADSEKATWAGRKPDYISAGTLIVSFFLLNFHFVLLETLAAPLTMDQFGWSKQDALFYIGILMVSGALVACVAFFAISPLTKIFKESLILVWGGFAFMAVGSIFLIPWGPDTPPMAKVSNDNILLSNMTASELLNKTDYLGCPPTQEWCSYTPALTLTQFIISYALTSMGYPTGLALIQSLISKVLGPRPQGTWMGIMVGIGCLARVLGPVFISVIYTRYGTIWTFSLTTVFQFLIVFWLLSCNNRINRAIQMHIKKNVDNDRELKNLNSGQHG</sequence>
<dbReference type="SUPFAM" id="SSF103473">
    <property type="entry name" value="MFS general substrate transporter"/>
    <property type="match status" value="1"/>
</dbReference>
<feature type="transmembrane region" description="Helical" evidence="6">
    <location>
        <begin position="493"/>
        <end position="511"/>
    </location>
</feature>
<keyword evidence="4 6" id="KW-1133">Transmembrane helix</keyword>
<accession>A0AAN8S809</accession>
<keyword evidence="3 6" id="KW-0812">Transmembrane</keyword>
<evidence type="ECO:0000256" key="5">
    <source>
        <dbReference type="ARBA" id="ARBA00023136"/>
    </source>
</evidence>
<feature type="transmembrane region" description="Helical" evidence="6">
    <location>
        <begin position="286"/>
        <end position="305"/>
    </location>
</feature>
<dbReference type="InterPro" id="IPR051068">
    <property type="entry name" value="MFS_Domain-Containing_Protein"/>
</dbReference>